<dbReference type="AlphaFoldDB" id="A0A0S4QKX3"/>
<dbReference type="Proteomes" id="UP000198802">
    <property type="component" value="Unassembled WGS sequence"/>
</dbReference>
<evidence type="ECO:0008006" key="3">
    <source>
        <dbReference type="Google" id="ProtNLM"/>
    </source>
</evidence>
<sequence length="304" mass="33613">MIDAVQVLWSPAGQNLPSLGGRELVDVTDGDTPNVRMPIRMLSVDTPEVTARSAERAQAIDQEFLQLAGWIKDGHAPISPGLAAFLLPKLETGTAGTLHFAQGKEASAFAKQNIEKRLTKPNGSKRNLFIRAAQPPFDTNSRLLAYVAPDYTEAERRNLTREQRATFNLDLIAAGWAAPFVIYPSIPGELDLPLLLEAATAAADPQAPKGIWANPHTLLAYEYRAVEKLHRVTKKKVDGESLRAGEATSWRERYCADMRTRQLHGPEDYFTIPPQYRLWFWPNDVTEAIGRLNLVPAPRLVGAG</sequence>
<dbReference type="EMBL" id="FAOZ01000006">
    <property type="protein sequence ID" value="CUU55881.1"/>
    <property type="molecule type" value="Genomic_DNA"/>
</dbReference>
<accession>A0A0S4QKX3</accession>
<dbReference type="RefSeq" id="WP_091275735.1">
    <property type="nucleotide sequence ID" value="NZ_FAOZ01000006.1"/>
</dbReference>
<evidence type="ECO:0000313" key="1">
    <source>
        <dbReference type="EMBL" id="CUU55881.1"/>
    </source>
</evidence>
<protein>
    <recommendedName>
        <fullName evidence="3">Nuclease</fullName>
    </recommendedName>
</protein>
<name>A0A0S4QKX3_9ACTN</name>
<organism evidence="1 2">
    <name type="scientific">Parafrankia irregularis</name>
    <dbReference type="NCBI Taxonomy" id="795642"/>
    <lineage>
        <taxon>Bacteria</taxon>
        <taxon>Bacillati</taxon>
        <taxon>Actinomycetota</taxon>
        <taxon>Actinomycetes</taxon>
        <taxon>Frankiales</taxon>
        <taxon>Frankiaceae</taxon>
        <taxon>Parafrankia</taxon>
    </lineage>
</organism>
<dbReference type="InterPro" id="IPR035437">
    <property type="entry name" value="SNase_OB-fold_sf"/>
</dbReference>
<gene>
    <name evidence="1" type="ORF">Ga0074812_106136</name>
</gene>
<keyword evidence="2" id="KW-1185">Reference proteome</keyword>
<proteinExistence type="predicted"/>
<dbReference type="Gene3D" id="2.40.50.90">
    <property type="match status" value="1"/>
</dbReference>
<dbReference type="SUPFAM" id="SSF50199">
    <property type="entry name" value="Staphylococcal nuclease"/>
    <property type="match status" value="1"/>
</dbReference>
<reference evidence="2" key="1">
    <citation type="submission" date="2015-11" db="EMBL/GenBank/DDBJ databases">
        <authorList>
            <person name="Varghese N."/>
        </authorList>
    </citation>
    <scope>NUCLEOTIDE SEQUENCE [LARGE SCALE GENOMIC DNA]</scope>
    <source>
        <strain evidence="2">DSM 45899</strain>
    </source>
</reference>
<evidence type="ECO:0000313" key="2">
    <source>
        <dbReference type="Proteomes" id="UP000198802"/>
    </source>
</evidence>